<name>C0EH40_9FIRM</name>
<sequence>MFYNEILYLFLFLSRLPVYNTLAQIRYDMDISTSYLLNYLCLLCKDLLDIFG</sequence>
<organism evidence="1 2">
    <name type="scientific">[Clostridium] methylpentosum DSM 5476</name>
    <dbReference type="NCBI Taxonomy" id="537013"/>
    <lineage>
        <taxon>Bacteria</taxon>
        <taxon>Bacillati</taxon>
        <taxon>Bacillota</taxon>
        <taxon>Clostridia</taxon>
        <taxon>Eubacteriales</taxon>
        <taxon>Oscillospiraceae</taxon>
        <taxon>Oscillospiraceae incertae sedis</taxon>
    </lineage>
</organism>
<comment type="caution">
    <text evidence="1">The sequence shown here is derived from an EMBL/GenBank/DDBJ whole genome shotgun (WGS) entry which is preliminary data.</text>
</comment>
<proteinExistence type="predicted"/>
<dbReference type="STRING" id="537013.CLOSTMETH_03240"/>
<reference evidence="1 2" key="2">
    <citation type="submission" date="2009-02" db="EMBL/GenBank/DDBJ databases">
        <title>Draft genome sequence of Clostridium methylpentosum (DSM 5476).</title>
        <authorList>
            <person name="Sudarsanam P."/>
            <person name="Ley R."/>
            <person name="Guruge J."/>
            <person name="Turnbaugh P.J."/>
            <person name="Mahowald M."/>
            <person name="Liep D."/>
            <person name="Gordon J."/>
        </authorList>
    </citation>
    <scope>NUCLEOTIDE SEQUENCE [LARGE SCALE GENOMIC DNA]</scope>
    <source>
        <strain evidence="1 2">DSM 5476</strain>
    </source>
</reference>
<evidence type="ECO:0000313" key="1">
    <source>
        <dbReference type="EMBL" id="EEG29127.1"/>
    </source>
</evidence>
<dbReference type="Proteomes" id="UP000003340">
    <property type="component" value="Unassembled WGS sequence"/>
</dbReference>
<protein>
    <submittedName>
        <fullName evidence="1">Uncharacterized protein</fullName>
    </submittedName>
</protein>
<gene>
    <name evidence="1" type="ORF">CLOSTMETH_03240</name>
</gene>
<accession>C0EH40</accession>
<evidence type="ECO:0000313" key="2">
    <source>
        <dbReference type="Proteomes" id="UP000003340"/>
    </source>
</evidence>
<dbReference type="AlphaFoldDB" id="C0EH40"/>
<reference evidence="1 2" key="1">
    <citation type="submission" date="2009-01" db="EMBL/GenBank/DDBJ databases">
        <authorList>
            <person name="Fulton L."/>
            <person name="Clifton S."/>
            <person name="Fulton B."/>
            <person name="Xu J."/>
            <person name="Minx P."/>
            <person name="Pepin K.H."/>
            <person name="Johnson M."/>
            <person name="Bhonagiri V."/>
            <person name="Nash W.E."/>
            <person name="Mardis E.R."/>
            <person name="Wilson R.K."/>
        </authorList>
    </citation>
    <scope>NUCLEOTIDE SEQUENCE [LARGE SCALE GENOMIC DNA]</scope>
    <source>
        <strain evidence="1 2">DSM 5476</strain>
    </source>
</reference>
<keyword evidence="2" id="KW-1185">Reference proteome</keyword>
<dbReference type="EMBL" id="ACEC01000115">
    <property type="protein sequence ID" value="EEG29127.1"/>
    <property type="molecule type" value="Genomic_DNA"/>
</dbReference>
<dbReference type="HOGENOM" id="CLU_3078447_0_0_9"/>